<organism evidence="1 2">
    <name type="scientific">Pseudomonas fluorescens</name>
    <dbReference type="NCBI Taxonomy" id="294"/>
    <lineage>
        <taxon>Bacteria</taxon>
        <taxon>Pseudomonadati</taxon>
        <taxon>Pseudomonadota</taxon>
        <taxon>Gammaproteobacteria</taxon>
        <taxon>Pseudomonadales</taxon>
        <taxon>Pseudomonadaceae</taxon>
        <taxon>Pseudomonas</taxon>
    </lineage>
</organism>
<dbReference type="EMBL" id="QLIN01000002">
    <property type="protein sequence ID" value="RAI71934.1"/>
    <property type="molecule type" value="Genomic_DNA"/>
</dbReference>
<name>A0A327NCN0_PSEFL</name>
<proteinExistence type="predicted"/>
<evidence type="ECO:0000313" key="2">
    <source>
        <dbReference type="Proteomes" id="UP000249493"/>
    </source>
</evidence>
<dbReference type="Proteomes" id="UP000249493">
    <property type="component" value="Unassembled WGS sequence"/>
</dbReference>
<sequence>MNEPNNPATLNRAQEQIAKIAGAESYTTIDLLNLWARGYVEALYAEGLIDWAEYDRLNDAVDQQHNQRKAELKAVANE</sequence>
<gene>
    <name evidence="1" type="ORF">DOZ80_08875</name>
</gene>
<reference evidence="1 2" key="1">
    <citation type="submission" date="2018-06" db="EMBL/GenBank/DDBJ databases">
        <authorList>
            <person name="Zhirakovskaya E."/>
        </authorList>
    </citation>
    <scope>NUCLEOTIDE SEQUENCE [LARGE SCALE GENOMIC DNA]</scope>
    <source>
        <strain evidence="1 2">LY3</strain>
    </source>
</reference>
<accession>A0A327NCN0</accession>
<dbReference type="RefSeq" id="WP_111281947.1">
    <property type="nucleotide sequence ID" value="NZ_QLIN01000002.1"/>
</dbReference>
<evidence type="ECO:0000313" key="1">
    <source>
        <dbReference type="EMBL" id="RAI71934.1"/>
    </source>
</evidence>
<comment type="caution">
    <text evidence="1">The sequence shown here is derived from an EMBL/GenBank/DDBJ whole genome shotgun (WGS) entry which is preliminary data.</text>
</comment>
<protein>
    <submittedName>
        <fullName evidence="1">Uncharacterized protein</fullName>
    </submittedName>
</protein>
<dbReference type="AlphaFoldDB" id="A0A327NCN0"/>